<evidence type="ECO:0000313" key="2">
    <source>
        <dbReference type="EMBL" id="MDQ0117603.1"/>
    </source>
</evidence>
<organism evidence="2 3">
    <name type="scientific">Pseudarthrobacter defluvii</name>
    <dbReference type="NCBI Taxonomy" id="410837"/>
    <lineage>
        <taxon>Bacteria</taxon>
        <taxon>Bacillati</taxon>
        <taxon>Actinomycetota</taxon>
        <taxon>Actinomycetes</taxon>
        <taxon>Micrococcales</taxon>
        <taxon>Micrococcaceae</taxon>
        <taxon>Pseudarthrobacter</taxon>
    </lineage>
</organism>
<evidence type="ECO:0000313" key="3">
    <source>
        <dbReference type="Proteomes" id="UP001226389"/>
    </source>
</evidence>
<reference evidence="2 3" key="1">
    <citation type="submission" date="2023-07" db="EMBL/GenBank/DDBJ databases">
        <title>Sorghum-associated microbial communities from plants grown in Nebraska, USA.</title>
        <authorList>
            <person name="Schachtman D."/>
        </authorList>
    </citation>
    <scope>NUCLEOTIDE SEQUENCE [LARGE SCALE GENOMIC DNA]</scope>
    <source>
        <strain evidence="2 3">DS994</strain>
    </source>
</reference>
<protein>
    <submittedName>
        <fullName evidence="2">Uncharacterized protein with LGFP repeats</fullName>
    </submittedName>
</protein>
<gene>
    <name evidence="2" type="ORF">J2T22_000773</name>
</gene>
<keyword evidence="1" id="KW-0732">Signal</keyword>
<sequence length="244" mass="26794">MKKIRTKLAAVAIAGSTILAGVLATSASAVTYYTYPVGGAIGAKYNSLGGANSPLGQATWYEETVTGGAEQAFQYGHIFWSPIGGAHPLWGAIDNKWYNGHDAGYPIRDEEWLGGGAIAQHFTNGTMYYTPQVGLHYIGAGIREAWWNKGGQTGVAGFPISDESYWYAGGAVQTFQGGTFYYTPQYGTRLLQGAIRWEYENSGGYFYMGRPVTDEYSVNATTRAQRFEDGIIYWSNGRIWTQRY</sequence>
<dbReference type="Proteomes" id="UP001226389">
    <property type="component" value="Unassembled WGS sequence"/>
</dbReference>
<accession>A0ABT9UD83</accession>
<feature type="signal peptide" evidence="1">
    <location>
        <begin position="1"/>
        <end position="29"/>
    </location>
</feature>
<feature type="chain" id="PRO_5047335749" evidence="1">
    <location>
        <begin position="30"/>
        <end position="244"/>
    </location>
</feature>
<keyword evidence="3" id="KW-1185">Reference proteome</keyword>
<name>A0ABT9UD83_9MICC</name>
<dbReference type="RefSeq" id="WP_307488469.1">
    <property type="nucleotide sequence ID" value="NZ_JAUSSY010000002.1"/>
</dbReference>
<proteinExistence type="predicted"/>
<comment type="caution">
    <text evidence="2">The sequence shown here is derived from an EMBL/GenBank/DDBJ whole genome shotgun (WGS) entry which is preliminary data.</text>
</comment>
<dbReference type="InterPro" id="IPR013207">
    <property type="entry name" value="LGFP"/>
</dbReference>
<evidence type="ECO:0000256" key="1">
    <source>
        <dbReference type="SAM" id="SignalP"/>
    </source>
</evidence>
<dbReference type="EMBL" id="JAUSSY010000002">
    <property type="protein sequence ID" value="MDQ0117603.1"/>
    <property type="molecule type" value="Genomic_DNA"/>
</dbReference>
<dbReference type="Pfam" id="PF08310">
    <property type="entry name" value="LGFP"/>
    <property type="match status" value="4"/>
</dbReference>